<protein>
    <recommendedName>
        <fullName evidence="1">2-hydroxychromene-2-carboxylate isomerase</fullName>
        <ecNumber evidence="1">5.99.1.4</ecNumber>
    </recommendedName>
</protein>
<name>A0ABT2WSE2_9RHOB</name>
<dbReference type="PANTHER" id="PTHR42943:SF2">
    <property type="entry name" value="GLUTATHIONE S-TRANSFERASE KAPPA 1"/>
    <property type="match status" value="1"/>
</dbReference>
<dbReference type="EMBL" id="JAOVQN010000013">
    <property type="protein sequence ID" value="MCU9838818.1"/>
    <property type="molecule type" value="Genomic_DNA"/>
</dbReference>
<sequence>MADIDYFFATLSPFSYLAGMRLEEVAAKHGASIAYKPVDILALFGRTGGVPPKDRHPSRIEYRAQELQRQARKTGLPFYLKPVHWPTNAAPSSYAIIAAIRDGSGDVGALCHSILRACWAEDKDIAQDEVIRDCLERAGFDPNLANSGLLVGAETYAANLEEAVDRGVFGAPFYITSDGQRFWGQDRLDDLDAHLAEIKG</sequence>
<dbReference type="InterPro" id="IPR051924">
    <property type="entry name" value="GST_Kappa/NadH"/>
</dbReference>
<evidence type="ECO:0000313" key="3">
    <source>
        <dbReference type="EMBL" id="MCU9838818.1"/>
    </source>
</evidence>
<organism evidence="3 4">
    <name type="scientific">Ruegeria marisflavi</name>
    <dbReference type="NCBI Taxonomy" id="2984152"/>
    <lineage>
        <taxon>Bacteria</taxon>
        <taxon>Pseudomonadati</taxon>
        <taxon>Pseudomonadota</taxon>
        <taxon>Alphaproteobacteria</taxon>
        <taxon>Rhodobacterales</taxon>
        <taxon>Roseobacteraceae</taxon>
        <taxon>Ruegeria</taxon>
    </lineage>
</organism>
<feature type="domain" description="DSBA-like thioredoxin" evidence="2">
    <location>
        <begin position="4"/>
        <end position="195"/>
    </location>
</feature>
<dbReference type="PIRSF" id="PIRSF006386">
    <property type="entry name" value="HCCAis_GSTk"/>
    <property type="match status" value="1"/>
</dbReference>
<dbReference type="GO" id="GO:0016853">
    <property type="term" value="F:isomerase activity"/>
    <property type="evidence" value="ECO:0007669"/>
    <property type="project" value="UniProtKB-KW"/>
</dbReference>
<keyword evidence="1 3" id="KW-0413">Isomerase</keyword>
<comment type="caution">
    <text evidence="3">The sequence shown here is derived from an EMBL/GenBank/DDBJ whole genome shotgun (WGS) entry which is preliminary data.</text>
</comment>
<dbReference type="PANTHER" id="PTHR42943">
    <property type="entry name" value="GLUTATHIONE S-TRANSFERASE KAPPA"/>
    <property type="match status" value="1"/>
</dbReference>
<dbReference type="Gene3D" id="3.40.30.10">
    <property type="entry name" value="Glutaredoxin"/>
    <property type="match status" value="1"/>
</dbReference>
<dbReference type="RefSeq" id="WP_263388828.1">
    <property type="nucleotide sequence ID" value="NZ_JAOVQN010000013.1"/>
</dbReference>
<evidence type="ECO:0000256" key="1">
    <source>
        <dbReference type="PIRNR" id="PIRNR006386"/>
    </source>
</evidence>
<keyword evidence="4" id="KW-1185">Reference proteome</keyword>
<dbReference type="InterPro" id="IPR044087">
    <property type="entry name" value="NahD-like"/>
</dbReference>
<evidence type="ECO:0000259" key="2">
    <source>
        <dbReference type="Pfam" id="PF01323"/>
    </source>
</evidence>
<evidence type="ECO:0000313" key="4">
    <source>
        <dbReference type="Proteomes" id="UP001321014"/>
    </source>
</evidence>
<dbReference type="SUPFAM" id="SSF52833">
    <property type="entry name" value="Thioredoxin-like"/>
    <property type="match status" value="1"/>
</dbReference>
<accession>A0ABT2WSE2</accession>
<dbReference type="InterPro" id="IPR001853">
    <property type="entry name" value="DSBA-like_thioredoxin_dom"/>
</dbReference>
<comment type="similarity">
    <text evidence="1">Belongs to the GST superfamily. NadH family.</text>
</comment>
<comment type="catalytic activity">
    <reaction evidence="1">
        <text>2-hydroxychromene-2-carboxylate = (3E)-4-(2-hydroxyphenyl)-2-oxobut-3-enoate</text>
        <dbReference type="Rhea" id="RHEA:27401"/>
        <dbReference type="ChEBI" id="CHEBI:59350"/>
        <dbReference type="ChEBI" id="CHEBI:59353"/>
        <dbReference type="EC" id="5.99.1.4"/>
    </reaction>
</comment>
<dbReference type="Pfam" id="PF01323">
    <property type="entry name" value="DSBA"/>
    <property type="match status" value="1"/>
</dbReference>
<dbReference type="InterPro" id="IPR036249">
    <property type="entry name" value="Thioredoxin-like_sf"/>
</dbReference>
<dbReference type="CDD" id="cd03022">
    <property type="entry name" value="DsbA_HCCA_Iso"/>
    <property type="match status" value="1"/>
</dbReference>
<reference evidence="3 4" key="1">
    <citation type="submission" date="2022-10" db="EMBL/GenBank/DDBJ databases">
        <title>Ruegeria sp. nov., isolated from ocean surface water.</title>
        <authorList>
            <person name="He W."/>
            <person name="Wang L."/>
            <person name="Zhang D.-F."/>
        </authorList>
    </citation>
    <scope>NUCLEOTIDE SEQUENCE [LARGE SCALE GENOMIC DNA]</scope>
    <source>
        <strain evidence="3 4">WL0004</strain>
    </source>
</reference>
<proteinExistence type="inferred from homology"/>
<dbReference type="Proteomes" id="UP001321014">
    <property type="component" value="Unassembled WGS sequence"/>
</dbReference>
<dbReference type="InterPro" id="IPR014440">
    <property type="entry name" value="HCCAis_GSTk"/>
</dbReference>
<dbReference type="EC" id="5.99.1.4" evidence="1"/>
<gene>
    <name evidence="3" type="ORF">OEZ49_13650</name>
</gene>